<protein>
    <submittedName>
        <fullName evidence="3">DMT family transporter</fullName>
    </submittedName>
</protein>
<dbReference type="EMBL" id="DTFI01000001">
    <property type="protein sequence ID" value="HGI42766.1"/>
    <property type="molecule type" value="Genomic_DNA"/>
</dbReference>
<evidence type="ECO:0000256" key="1">
    <source>
        <dbReference type="SAM" id="Phobius"/>
    </source>
</evidence>
<feature type="transmembrane region" description="Helical" evidence="1">
    <location>
        <begin position="121"/>
        <end position="140"/>
    </location>
</feature>
<dbReference type="Gene3D" id="1.10.3730.20">
    <property type="match status" value="2"/>
</dbReference>
<evidence type="ECO:0000259" key="2">
    <source>
        <dbReference type="Pfam" id="PF00892"/>
    </source>
</evidence>
<dbReference type="SUPFAM" id="SSF103481">
    <property type="entry name" value="Multidrug resistance efflux transporter EmrE"/>
    <property type="match status" value="2"/>
</dbReference>
<organism evidence="3">
    <name type="scientific">Thermofilum pendens</name>
    <dbReference type="NCBI Taxonomy" id="2269"/>
    <lineage>
        <taxon>Archaea</taxon>
        <taxon>Thermoproteota</taxon>
        <taxon>Thermoprotei</taxon>
        <taxon>Thermofilales</taxon>
        <taxon>Thermofilaceae</taxon>
        <taxon>Thermofilum</taxon>
    </lineage>
</organism>
<name>A0A7C4FA72_THEPE</name>
<keyword evidence="1" id="KW-0812">Transmembrane</keyword>
<gene>
    <name evidence="3" type="ORF">ENV17_00025</name>
</gene>
<reference evidence="3" key="1">
    <citation type="journal article" date="2020" name="mSystems">
        <title>Genome- and Community-Level Interaction Insights into Carbon Utilization and Element Cycling Functions of Hydrothermarchaeota in Hydrothermal Sediment.</title>
        <authorList>
            <person name="Zhou Z."/>
            <person name="Liu Y."/>
            <person name="Xu W."/>
            <person name="Pan J."/>
            <person name="Luo Z.H."/>
            <person name="Li M."/>
        </authorList>
    </citation>
    <scope>NUCLEOTIDE SEQUENCE [LARGE SCALE GENOMIC DNA]</scope>
    <source>
        <strain evidence="3">SpSt-735</strain>
    </source>
</reference>
<proteinExistence type="predicted"/>
<dbReference type="InterPro" id="IPR000620">
    <property type="entry name" value="EamA_dom"/>
</dbReference>
<comment type="caution">
    <text evidence="3">The sequence shown here is derived from an EMBL/GenBank/DDBJ whole genome shotgun (WGS) entry which is preliminary data.</text>
</comment>
<dbReference type="PANTHER" id="PTHR22911:SF137">
    <property type="entry name" value="SOLUTE CARRIER FAMILY 35 MEMBER G2-RELATED"/>
    <property type="match status" value="1"/>
</dbReference>
<feature type="transmembrane region" description="Helical" evidence="1">
    <location>
        <begin position="264"/>
        <end position="281"/>
    </location>
</feature>
<evidence type="ECO:0000313" key="3">
    <source>
        <dbReference type="EMBL" id="HGI42766.1"/>
    </source>
</evidence>
<dbReference type="Pfam" id="PF00892">
    <property type="entry name" value="EamA"/>
    <property type="match status" value="2"/>
</dbReference>
<feature type="transmembrane region" description="Helical" evidence="1">
    <location>
        <begin position="93"/>
        <end position="114"/>
    </location>
</feature>
<feature type="domain" description="EamA" evidence="2">
    <location>
        <begin position="149"/>
        <end position="280"/>
    </location>
</feature>
<feature type="transmembrane region" description="Helical" evidence="1">
    <location>
        <begin position="65"/>
        <end position="87"/>
    </location>
</feature>
<feature type="transmembrane region" description="Helical" evidence="1">
    <location>
        <begin position="146"/>
        <end position="167"/>
    </location>
</feature>
<dbReference type="InterPro" id="IPR037185">
    <property type="entry name" value="EmrE-like"/>
</dbReference>
<dbReference type="AlphaFoldDB" id="A0A7C4FA72"/>
<keyword evidence="1" id="KW-0472">Membrane</keyword>
<feature type="transmembrane region" description="Helical" evidence="1">
    <location>
        <begin position="208"/>
        <end position="227"/>
    </location>
</feature>
<feature type="transmembrane region" description="Helical" evidence="1">
    <location>
        <begin position="38"/>
        <end position="58"/>
    </location>
</feature>
<dbReference type="PANTHER" id="PTHR22911">
    <property type="entry name" value="ACYL-MALONYL CONDENSING ENZYME-RELATED"/>
    <property type="match status" value="1"/>
</dbReference>
<sequence length="282" mass="29047">MRWLALSTLSALLFAGAAVLYRKAMQGAKLSPLAASALRATIVAPLLYAVGLLAGVSFSKPPEFYLLALASTVFVSLIGDTLLLFGLSRSPVGIVYSAAYSFSLFTALFSYVLLGEPITPATLLSALLVVSGVALAYKGAGGSGDYVRGFAAGLGASVSWGLGITLNKPALEYATPFELTLVRLLMLVALTAPLLAREAGRIRESVNLPYLALGGLLGVALGPLAYLQAVADTNVAEPSIVASSSPVLAVVLASVFLGERPSRWAALGALLIFLGVALLYAV</sequence>
<accession>A0A7C4FA72</accession>
<keyword evidence="1" id="KW-1133">Transmembrane helix</keyword>
<feature type="transmembrane region" description="Helical" evidence="1">
    <location>
        <begin position="239"/>
        <end position="258"/>
    </location>
</feature>
<feature type="transmembrane region" description="Helical" evidence="1">
    <location>
        <begin position="179"/>
        <end position="196"/>
    </location>
</feature>
<feature type="domain" description="EamA" evidence="2">
    <location>
        <begin position="3"/>
        <end position="136"/>
    </location>
</feature>
<dbReference type="GO" id="GO:0016020">
    <property type="term" value="C:membrane"/>
    <property type="evidence" value="ECO:0007669"/>
    <property type="project" value="InterPro"/>
</dbReference>